<dbReference type="FunFam" id="3.40.1190.20:FF:000003">
    <property type="entry name" value="Phosphomethylpyrimidine kinase ThiD"/>
    <property type="match status" value="1"/>
</dbReference>
<dbReference type="GO" id="GO:0005524">
    <property type="term" value="F:ATP binding"/>
    <property type="evidence" value="ECO:0007669"/>
    <property type="project" value="UniProtKB-KW"/>
</dbReference>
<evidence type="ECO:0000256" key="4">
    <source>
        <dbReference type="ARBA" id="ARBA00009879"/>
    </source>
</evidence>
<comment type="pathway">
    <text evidence="13">Cofactor biosynthesis; thiamine diphosphate biosynthesis; 4-amino-2-methyl-5-diphosphomethylpyrimidine from 5-amino-1-(5-phospho-D-ribosyl)imidazole: step 2/3.</text>
</comment>
<comment type="similarity">
    <text evidence="4">Belongs to the ThiD family.</text>
</comment>
<evidence type="ECO:0000256" key="9">
    <source>
        <dbReference type="ARBA" id="ARBA00022741"/>
    </source>
</evidence>
<evidence type="ECO:0000256" key="14">
    <source>
        <dbReference type="ARBA" id="ARBA00042102"/>
    </source>
</evidence>
<name>A0A1G6IV35_9BACI</name>
<dbReference type="GO" id="GO:0005829">
    <property type="term" value="C:cytosol"/>
    <property type="evidence" value="ECO:0007669"/>
    <property type="project" value="TreeGrafter"/>
</dbReference>
<dbReference type="OrthoDB" id="9810880at2"/>
<proteinExistence type="inferred from homology"/>
<dbReference type="AlphaFoldDB" id="A0A1G6IV35"/>
<evidence type="ECO:0000256" key="12">
    <source>
        <dbReference type="ARBA" id="ARBA00022977"/>
    </source>
</evidence>
<comment type="catalytic activity">
    <reaction evidence="2">
        <text>4-amino-2-methyl-5-(phosphooxymethyl)pyrimidine + ATP = 4-amino-2-methyl-5-(diphosphooxymethyl)pyrimidine + ADP</text>
        <dbReference type="Rhea" id="RHEA:19893"/>
        <dbReference type="ChEBI" id="CHEBI:30616"/>
        <dbReference type="ChEBI" id="CHEBI:57841"/>
        <dbReference type="ChEBI" id="CHEBI:58354"/>
        <dbReference type="ChEBI" id="CHEBI:456216"/>
        <dbReference type="EC" id="2.7.4.7"/>
    </reaction>
</comment>
<keyword evidence="18" id="KW-1185">Reference proteome</keyword>
<evidence type="ECO:0000256" key="6">
    <source>
        <dbReference type="ARBA" id="ARBA00012963"/>
    </source>
</evidence>
<feature type="domain" description="Pyridoxamine kinase/Phosphomethylpyrimidine kinase" evidence="16">
    <location>
        <begin position="11"/>
        <end position="256"/>
    </location>
</feature>
<dbReference type="Proteomes" id="UP000242662">
    <property type="component" value="Unassembled WGS sequence"/>
</dbReference>
<evidence type="ECO:0000256" key="10">
    <source>
        <dbReference type="ARBA" id="ARBA00022777"/>
    </source>
</evidence>
<evidence type="ECO:0000256" key="3">
    <source>
        <dbReference type="ARBA" id="ARBA00004769"/>
    </source>
</evidence>
<dbReference type="PANTHER" id="PTHR20858">
    <property type="entry name" value="PHOSPHOMETHYLPYRIMIDINE KINASE"/>
    <property type="match status" value="1"/>
</dbReference>
<dbReference type="GO" id="GO:0009228">
    <property type="term" value="P:thiamine biosynthetic process"/>
    <property type="evidence" value="ECO:0007669"/>
    <property type="project" value="UniProtKB-KW"/>
</dbReference>
<dbReference type="STRING" id="1464122.SAMN05421737_105173"/>
<dbReference type="Gene3D" id="3.40.1190.20">
    <property type="match status" value="1"/>
</dbReference>
<evidence type="ECO:0000256" key="15">
    <source>
        <dbReference type="ARBA" id="ARBA00043176"/>
    </source>
</evidence>
<keyword evidence="8" id="KW-0808">Transferase</keyword>
<dbReference type="SUPFAM" id="SSF53613">
    <property type="entry name" value="Ribokinase-like"/>
    <property type="match status" value="1"/>
</dbReference>
<dbReference type="InterPro" id="IPR004399">
    <property type="entry name" value="HMP/HMP-P_kinase_dom"/>
</dbReference>
<dbReference type="NCBIfam" id="TIGR00097">
    <property type="entry name" value="HMP-P_kinase"/>
    <property type="match status" value="1"/>
</dbReference>
<dbReference type="PANTHER" id="PTHR20858:SF17">
    <property type="entry name" value="HYDROXYMETHYLPYRIMIDINE_PHOSPHOMETHYLPYRIMIDINE KINASE THI20-RELATED"/>
    <property type="match status" value="1"/>
</dbReference>
<reference evidence="18" key="1">
    <citation type="submission" date="2016-09" db="EMBL/GenBank/DDBJ databases">
        <authorList>
            <person name="Varghese N."/>
            <person name="Submissions S."/>
        </authorList>
    </citation>
    <scope>NUCLEOTIDE SEQUENCE [LARGE SCALE GENOMIC DNA]</scope>
    <source>
        <strain evidence="18">25nlg</strain>
    </source>
</reference>
<evidence type="ECO:0000256" key="1">
    <source>
        <dbReference type="ARBA" id="ARBA00000151"/>
    </source>
</evidence>
<dbReference type="GO" id="GO:0008902">
    <property type="term" value="F:hydroxymethylpyrimidine kinase activity"/>
    <property type="evidence" value="ECO:0007669"/>
    <property type="project" value="UniProtKB-EC"/>
</dbReference>
<protein>
    <recommendedName>
        <fullName evidence="7">Hydroxymethylpyrimidine/phosphomethylpyrimidine kinase</fullName>
        <ecNumber evidence="5">2.7.1.49</ecNumber>
        <ecNumber evidence="6">2.7.4.7</ecNumber>
    </recommendedName>
    <alternativeName>
        <fullName evidence="14">Hydroxymethylpyrimidine kinase</fullName>
    </alternativeName>
    <alternativeName>
        <fullName evidence="15">Hydroxymethylpyrimidine phosphate kinase</fullName>
    </alternativeName>
</protein>
<evidence type="ECO:0000256" key="7">
    <source>
        <dbReference type="ARBA" id="ARBA00019161"/>
    </source>
</evidence>
<evidence type="ECO:0000256" key="13">
    <source>
        <dbReference type="ARBA" id="ARBA00037917"/>
    </source>
</evidence>
<dbReference type="GO" id="GO:0008972">
    <property type="term" value="F:phosphomethylpyrimidine kinase activity"/>
    <property type="evidence" value="ECO:0007669"/>
    <property type="project" value="UniProtKB-EC"/>
</dbReference>
<evidence type="ECO:0000256" key="8">
    <source>
        <dbReference type="ARBA" id="ARBA00022679"/>
    </source>
</evidence>
<comment type="catalytic activity">
    <reaction evidence="1">
        <text>4-amino-5-hydroxymethyl-2-methylpyrimidine + ATP = 4-amino-2-methyl-5-(phosphooxymethyl)pyrimidine + ADP + H(+)</text>
        <dbReference type="Rhea" id="RHEA:23096"/>
        <dbReference type="ChEBI" id="CHEBI:15378"/>
        <dbReference type="ChEBI" id="CHEBI:16892"/>
        <dbReference type="ChEBI" id="CHEBI:30616"/>
        <dbReference type="ChEBI" id="CHEBI:58354"/>
        <dbReference type="ChEBI" id="CHEBI:456216"/>
        <dbReference type="EC" id="2.7.1.49"/>
    </reaction>
</comment>
<gene>
    <name evidence="17" type="ORF">SAMN05421737_105173</name>
</gene>
<accession>A0A1G6IV35</accession>
<keyword evidence="11" id="KW-0067">ATP-binding</keyword>
<evidence type="ECO:0000256" key="11">
    <source>
        <dbReference type="ARBA" id="ARBA00022840"/>
    </source>
</evidence>
<dbReference type="EC" id="2.7.4.7" evidence="6"/>
<dbReference type="EC" id="2.7.1.49" evidence="5"/>
<keyword evidence="9" id="KW-0547">Nucleotide-binding</keyword>
<dbReference type="CDD" id="cd01169">
    <property type="entry name" value="HMPP_kinase"/>
    <property type="match status" value="1"/>
</dbReference>
<evidence type="ECO:0000256" key="2">
    <source>
        <dbReference type="ARBA" id="ARBA00000565"/>
    </source>
</evidence>
<keyword evidence="10 17" id="KW-0418">Kinase</keyword>
<organism evidence="17 18">
    <name type="scientific">Shouchella lonarensis</name>
    <dbReference type="NCBI Taxonomy" id="1464122"/>
    <lineage>
        <taxon>Bacteria</taxon>
        <taxon>Bacillati</taxon>
        <taxon>Bacillota</taxon>
        <taxon>Bacilli</taxon>
        <taxon>Bacillales</taxon>
        <taxon>Bacillaceae</taxon>
        <taxon>Shouchella</taxon>
    </lineage>
</organism>
<evidence type="ECO:0000313" key="17">
    <source>
        <dbReference type="EMBL" id="SDC10271.1"/>
    </source>
</evidence>
<evidence type="ECO:0000313" key="18">
    <source>
        <dbReference type="Proteomes" id="UP000242662"/>
    </source>
</evidence>
<dbReference type="RefSeq" id="WP_090775526.1">
    <property type="nucleotide sequence ID" value="NZ_FMYM01000005.1"/>
</dbReference>
<dbReference type="Pfam" id="PF08543">
    <property type="entry name" value="Phos_pyr_kin"/>
    <property type="match status" value="1"/>
</dbReference>
<dbReference type="InterPro" id="IPR013749">
    <property type="entry name" value="PM/HMP-P_kinase-1"/>
</dbReference>
<comment type="pathway">
    <text evidence="3">Cofactor biosynthesis; thiamine diphosphate biosynthesis; 4-amino-2-methyl-5-diphosphomethylpyrimidine from 5-amino-1-(5-phospho-D-ribosyl)imidazole: step 3/3.</text>
</comment>
<evidence type="ECO:0000259" key="16">
    <source>
        <dbReference type="Pfam" id="PF08543"/>
    </source>
</evidence>
<keyword evidence="12" id="KW-0784">Thiamine biosynthesis</keyword>
<sequence length="269" mass="28516">MQKVLTIAGSDSGGGAGIQADIKTCQALGVYSASVITALTAQNTREITAVAPVERAMIRAQLDAVFNDIHIDVVKTGMLANKGTIQLVVNRLRAYEVENLVVDPVITSTSGTVLLTEEGLDCLRTELLPLASVLTPNIDEAALLLGESPTFDIKWMKQAAKRLQRFGPQIVVVKGGHLEGSEAVDVVYDGTTFTMLQSSRIHTSSTHGTGCTFAAAVAASLAKGMVYKEALQTAKTFTHTAIAHAFPIGTGKGPLNHYAHMQTDNKGVR</sequence>
<evidence type="ECO:0000256" key="5">
    <source>
        <dbReference type="ARBA" id="ARBA00012135"/>
    </source>
</evidence>
<dbReference type="InterPro" id="IPR029056">
    <property type="entry name" value="Ribokinase-like"/>
</dbReference>
<dbReference type="EMBL" id="FMYM01000005">
    <property type="protein sequence ID" value="SDC10271.1"/>
    <property type="molecule type" value="Genomic_DNA"/>
</dbReference>